<dbReference type="RefSeq" id="WP_147099099.1">
    <property type="nucleotide sequence ID" value="NZ_VOOS01000002.1"/>
</dbReference>
<proteinExistence type="predicted"/>
<dbReference type="Proteomes" id="UP000321721">
    <property type="component" value="Unassembled WGS sequence"/>
</dbReference>
<organism evidence="2 3">
    <name type="scientific">Vicingus serpentipes</name>
    <dbReference type="NCBI Taxonomy" id="1926625"/>
    <lineage>
        <taxon>Bacteria</taxon>
        <taxon>Pseudomonadati</taxon>
        <taxon>Bacteroidota</taxon>
        <taxon>Flavobacteriia</taxon>
        <taxon>Flavobacteriales</taxon>
        <taxon>Vicingaceae</taxon>
        <taxon>Vicingus</taxon>
    </lineage>
</organism>
<name>A0A5C6RTQ2_9FLAO</name>
<dbReference type="InterPro" id="IPR011009">
    <property type="entry name" value="Kinase-like_dom_sf"/>
</dbReference>
<dbReference type="EMBL" id="VOOS01000002">
    <property type="protein sequence ID" value="TXB65856.1"/>
    <property type="molecule type" value="Genomic_DNA"/>
</dbReference>
<dbReference type="OrthoDB" id="9769860at2"/>
<dbReference type="PANTHER" id="PTHR11012">
    <property type="entry name" value="PROTEIN KINASE-LIKE DOMAIN-CONTAINING"/>
    <property type="match status" value="1"/>
</dbReference>
<keyword evidence="3" id="KW-1185">Reference proteome</keyword>
<dbReference type="InterPro" id="IPR015897">
    <property type="entry name" value="CHK_kinase-like"/>
</dbReference>
<dbReference type="SUPFAM" id="SSF56112">
    <property type="entry name" value="Protein kinase-like (PK-like)"/>
    <property type="match status" value="1"/>
</dbReference>
<reference evidence="2 3" key="1">
    <citation type="submission" date="2019-08" db="EMBL/GenBank/DDBJ databases">
        <title>Genome of Vicingus serpentipes NCIMB 15042.</title>
        <authorList>
            <person name="Bowman J.P."/>
        </authorList>
    </citation>
    <scope>NUCLEOTIDE SEQUENCE [LARGE SCALE GENOMIC DNA]</scope>
    <source>
        <strain evidence="2 3">NCIMB 15042</strain>
    </source>
</reference>
<dbReference type="AlphaFoldDB" id="A0A5C6RTQ2"/>
<dbReference type="Pfam" id="PF02958">
    <property type="entry name" value="EcKL"/>
    <property type="match status" value="1"/>
</dbReference>
<dbReference type="PANTHER" id="PTHR11012:SF30">
    <property type="entry name" value="PROTEIN KINASE-LIKE DOMAIN-CONTAINING"/>
    <property type="match status" value="1"/>
</dbReference>
<gene>
    <name evidence="2" type="ORF">FRY74_04615</name>
</gene>
<protein>
    <submittedName>
        <fullName evidence="2">DUF1679 domain-containing protein</fullName>
    </submittedName>
</protein>
<sequence length="323" mass="37696">MNKKFEEIVEKLFNASSIKELEVVQSLWSGYGKLSRLELIGSQTKTVIAKNIILPIQANHPRGWNTNNSHQRKVKSYKVESYWYTNYANNSNEDCRIAKHYYSAEENNELLILLEDLDASGFPIRKSSLNKNEIKICLKWLANFHAIFMNTKPTNLWEVGTYWNLATRPDELEVMKNIELKEAAHLIDEKLNSCKFQTFVHGDAKVANFCFSKDLKYVAVVDFQYVGGGCGIKDVIYLMGSCLSDDECEKHESELLDFYFKELKQALLKNNSSINFSELEKEWRYLYPIAWTDFTRFLLGWMPTHQKLNRYSYQLLTKTLELI</sequence>
<comment type="caution">
    <text evidence="2">The sequence shown here is derived from an EMBL/GenBank/DDBJ whole genome shotgun (WGS) entry which is preliminary data.</text>
</comment>
<evidence type="ECO:0000259" key="1">
    <source>
        <dbReference type="SMART" id="SM00587"/>
    </source>
</evidence>
<evidence type="ECO:0000313" key="3">
    <source>
        <dbReference type="Proteomes" id="UP000321721"/>
    </source>
</evidence>
<feature type="domain" description="CHK kinase-like" evidence="1">
    <location>
        <begin position="112"/>
        <end position="269"/>
    </location>
</feature>
<dbReference type="Gene3D" id="3.90.1200.10">
    <property type="match status" value="1"/>
</dbReference>
<dbReference type="InterPro" id="IPR004119">
    <property type="entry name" value="EcKL"/>
</dbReference>
<dbReference type="Pfam" id="PF07914">
    <property type="entry name" value="DUF1679"/>
    <property type="match status" value="1"/>
</dbReference>
<dbReference type="InterPro" id="IPR012877">
    <property type="entry name" value="Dhs-27"/>
</dbReference>
<evidence type="ECO:0000313" key="2">
    <source>
        <dbReference type="EMBL" id="TXB65856.1"/>
    </source>
</evidence>
<dbReference type="SMART" id="SM00587">
    <property type="entry name" value="CHK"/>
    <property type="match status" value="1"/>
</dbReference>
<accession>A0A5C6RTQ2</accession>